<dbReference type="Pfam" id="PF05573">
    <property type="entry name" value="NosL"/>
    <property type="match status" value="1"/>
</dbReference>
<accession>A0A897MN42</accession>
<evidence type="ECO:0000313" key="1">
    <source>
        <dbReference type="EMBL" id="QSG02014.1"/>
    </source>
</evidence>
<dbReference type="Gene3D" id="3.30.70.2050">
    <property type="match status" value="1"/>
</dbReference>
<gene>
    <name evidence="1" type="ORF">AArcS_0790</name>
</gene>
<name>A0A897MN42_9EURY</name>
<dbReference type="InterPro" id="IPR008719">
    <property type="entry name" value="N2O_reductase_NosL"/>
</dbReference>
<organism evidence="1 2">
    <name type="scientific">Natranaeroarchaeum sulfidigenes</name>
    <dbReference type="NCBI Taxonomy" id="2784880"/>
    <lineage>
        <taxon>Archaea</taxon>
        <taxon>Methanobacteriati</taxon>
        <taxon>Methanobacteriota</taxon>
        <taxon>Stenosarchaea group</taxon>
        <taxon>Halobacteria</taxon>
        <taxon>Halobacteriales</taxon>
        <taxon>Natronoarchaeaceae</taxon>
        <taxon>Natranaeroarchaeum</taxon>
    </lineage>
</organism>
<evidence type="ECO:0000313" key="2">
    <source>
        <dbReference type="Proteomes" id="UP000663586"/>
    </source>
</evidence>
<dbReference type="RefSeq" id="WP_238479113.1">
    <property type="nucleotide sequence ID" value="NZ_CP064786.1"/>
</dbReference>
<keyword evidence="2" id="KW-1185">Reference proteome</keyword>
<dbReference type="EMBL" id="CP064786">
    <property type="protein sequence ID" value="QSG02014.1"/>
    <property type="molecule type" value="Genomic_DNA"/>
</dbReference>
<dbReference type="AlphaFoldDB" id="A0A897MN42"/>
<dbReference type="Proteomes" id="UP000663586">
    <property type="component" value="Chromosome"/>
</dbReference>
<reference evidence="1" key="1">
    <citation type="submission" date="2020-11" db="EMBL/GenBank/DDBJ databases">
        <title>Carbohydrate-dependent, anaerobic sulfur respiration: A novel catabolism in halophilic archaea.</title>
        <authorList>
            <person name="Sorokin D.Y."/>
            <person name="Messina E."/>
            <person name="Smedile F."/>
            <person name="La Cono V."/>
            <person name="Hallsworth J.E."/>
            <person name="Yakimov M.M."/>
        </authorList>
    </citation>
    <scope>NUCLEOTIDE SEQUENCE</scope>
    <source>
        <strain evidence="1">AArc-S</strain>
    </source>
</reference>
<dbReference type="PANTHER" id="PTHR41247">
    <property type="entry name" value="HTH-TYPE TRANSCRIPTIONAL REPRESSOR YCNK"/>
    <property type="match status" value="1"/>
</dbReference>
<dbReference type="PANTHER" id="PTHR41247:SF1">
    <property type="entry name" value="HTH-TYPE TRANSCRIPTIONAL REPRESSOR YCNK"/>
    <property type="match status" value="1"/>
</dbReference>
<dbReference type="SUPFAM" id="SSF160387">
    <property type="entry name" value="NosL/MerB-like"/>
    <property type="match status" value="1"/>
</dbReference>
<protein>
    <submittedName>
        <fullName evidence="1">NosL family protein</fullName>
    </submittedName>
</protein>
<sequence>MYENNLGRRRVLVAATGVAVGALAGCLGDDDTPEPIALDDGQSCDQCGMVIEEHPGPTGQIFFEDYPDDREGPAHFCSGTCTYQYRFDAEDAGQTPIVTYLTDYSGVDYSLTDDEEQPFISAHLDPDDYADETGMTFAAGSDVHGAMGPDLIPFGDDDDAATFADEHGGDVVTHDEINRELLDAMAN</sequence>
<proteinExistence type="predicted"/>
<dbReference type="KEGG" id="hara:AArcS_0790"/>
<dbReference type="GeneID" id="70684174"/>